<reference evidence="6 7" key="1">
    <citation type="journal article" date="2018" name="J. Microbiol.">
        <title>Baekduia soli gen. nov., sp. nov., a novel bacterium isolated from the soil of Baekdu Mountain and proposal of a novel family name, Baekduiaceae fam. nov.</title>
        <authorList>
            <person name="An D.S."/>
            <person name="Siddiqi M.Z."/>
            <person name="Kim K.H."/>
            <person name="Yu H.S."/>
            <person name="Im W.T."/>
        </authorList>
    </citation>
    <scope>NUCLEOTIDE SEQUENCE [LARGE SCALE GENOMIC DNA]</scope>
    <source>
        <strain evidence="6 7">BR7-21</strain>
    </source>
</reference>
<evidence type="ECO:0000313" key="6">
    <source>
        <dbReference type="EMBL" id="QEC47149.1"/>
    </source>
</evidence>
<dbReference type="AlphaFoldDB" id="A0A5B8U254"/>
<organism evidence="6 7">
    <name type="scientific">Baekduia soli</name>
    <dbReference type="NCBI Taxonomy" id="496014"/>
    <lineage>
        <taxon>Bacteria</taxon>
        <taxon>Bacillati</taxon>
        <taxon>Actinomycetota</taxon>
        <taxon>Thermoleophilia</taxon>
        <taxon>Solirubrobacterales</taxon>
        <taxon>Baekduiaceae</taxon>
        <taxon>Baekduia</taxon>
    </lineage>
</organism>
<dbReference type="GO" id="GO:0030145">
    <property type="term" value="F:manganese ion binding"/>
    <property type="evidence" value="ECO:0007669"/>
    <property type="project" value="InterPro"/>
</dbReference>
<evidence type="ECO:0000256" key="5">
    <source>
        <dbReference type="ARBA" id="ARBA00051722"/>
    </source>
</evidence>
<evidence type="ECO:0000256" key="2">
    <source>
        <dbReference type="ARBA" id="ARBA00013064"/>
    </source>
</evidence>
<name>A0A5B8U254_9ACTN</name>
<accession>A0A5B8U254</accession>
<dbReference type="RefSeq" id="WP_146917228.1">
    <property type="nucleotide sequence ID" value="NZ_CP042430.1"/>
</dbReference>
<dbReference type="PANTHER" id="PTHR39181:SF1">
    <property type="entry name" value="TYROSINE-PROTEIN PHOSPHATASE YWQE"/>
    <property type="match status" value="1"/>
</dbReference>
<keyword evidence="4" id="KW-0904">Protein phosphatase</keyword>
<dbReference type="Pfam" id="PF19567">
    <property type="entry name" value="CpsB_CapC"/>
    <property type="match status" value="1"/>
</dbReference>
<protein>
    <recommendedName>
        <fullName evidence="2">protein-tyrosine-phosphatase</fullName>
        <ecNumber evidence="2">3.1.3.48</ecNumber>
    </recommendedName>
</protein>
<comment type="catalytic activity">
    <reaction evidence="5">
        <text>O-phospho-L-tyrosyl-[protein] + H2O = L-tyrosyl-[protein] + phosphate</text>
        <dbReference type="Rhea" id="RHEA:10684"/>
        <dbReference type="Rhea" id="RHEA-COMP:10136"/>
        <dbReference type="Rhea" id="RHEA-COMP:20101"/>
        <dbReference type="ChEBI" id="CHEBI:15377"/>
        <dbReference type="ChEBI" id="CHEBI:43474"/>
        <dbReference type="ChEBI" id="CHEBI:46858"/>
        <dbReference type="ChEBI" id="CHEBI:61978"/>
        <dbReference type="EC" id="3.1.3.48"/>
    </reaction>
</comment>
<evidence type="ECO:0000313" key="7">
    <source>
        <dbReference type="Proteomes" id="UP000321805"/>
    </source>
</evidence>
<keyword evidence="3" id="KW-0378">Hydrolase</keyword>
<proteinExistence type="inferred from homology"/>
<comment type="similarity">
    <text evidence="1">Belongs to the metallo-dependent hydrolases superfamily. CpsB/CapC family.</text>
</comment>
<dbReference type="Proteomes" id="UP000321805">
    <property type="component" value="Chromosome"/>
</dbReference>
<keyword evidence="7" id="KW-1185">Reference proteome</keyword>
<dbReference type="PANTHER" id="PTHR39181">
    <property type="entry name" value="TYROSINE-PROTEIN PHOSPHATASE YWQE"/>
    <property type="match status" value="1"/>
</dbReference>
<sequence>MHGRAELHFHLLPDLDDGPAGVAEAVALAQAAAAEGTQTIVCTPHARFLSGARDLADRVAALRRELGHAGVAMDLRPGAELLPADVARLHDDTLDAYSQGPPTAPWLLLEAPLEPGGLDGLHAAVDALADRGFGVLLAHPERCPELLARGSHGRPVDTLCAQGVRLQVNATSLTGLHGPQAQAAALALVRRGVATVLASDAHGRDRPPSLVAALAVLREAGVEGAERLAGPAPRALLRRGLAAPVVLARSA</sequence>
<evidence type="ECO:0000256" key="3">
    <source>
        <dbReference type="ARBA" id="ARBA00022801"/>
    </source>
</evidence>
<evidence type="ECO:0000256" key="1">
    <source>
        <dbReference type="ARBA" id="ARBA00005750"/>
    </source>
</evidence>
<dbReference type="InterPro" id="IPR016667">
    <property type="entry name" value="Caps_polysacc_synth_CpsB/CapC"/>
</dbReference>
<dbReference type="InterPro" id="IPR016195">
    <property type="entry name" value="Pol/histidinol_Pase-like"/>
</dbReference>
<dbReference type="EC" id="3.1.3.48" evidence="2"/>
<dbReference type="EMBL" id="CP042430">
    <property type="protein sequence ID" value="QEC47149.1"/>
    <property type="molecule type" value="Genomic_DNA"/>
</dbReference>
<evidence type="ECO:0000256" key="4">
    <source>
        <dbReference type="ARBA" id="ARBA00022912"/>
    </source>
</evidence>
<dbReference type="GO" id="GO:0004725">
    <property type="term" value="F:protein tyrosine phosphatase activity"/>
    <property type="evidence" value="ECO:0007669"/>
    <property type="project" value="UniProtKB-EC"/>
</dbReference>
<dbReference type="SUPFAM" id="SSF89550">
    <property type="entry name" value="PHP domain-like"/>
    <property type="match status" value="1"/>
</dbReference>
<gene>
    <name evidence="6" type="ORF">FSW04_05795</name>
</gene>
<dbReference type="OrthoDB" id="9788539at2"/>
<dbReference type="KEGG" id="bsol:FSW04_05795"/>
<dbReference type="Gene3D" id="3.20.20.140">
    <property type="entry name" value="Metal-dependent hydrolases"/>
    <property type="match status" value="1"/>
</dbReference>